<proteinExistence type="predicted"/>
<dbReference type="EMBL" id="LYXU01000002">
    <property type="protein sequence ID" value="OBS25334.1"/>
    <property type="molecule type" value="Genomic_DNA"/>
</dbReference>
<comment type="caution">
    <text evidence="2">The sequence shown here is derived from an EMBL/GenBank/DDBJ whole genome shotgun (WGS) entry which is preliminary data.</text>
</comment>
<evidence type="ECO:0000256" key="1">
    <source>
        <dbReference type="SAM" id="MobiDB-lite"/>
    </source>
</evidence>
<protein>
    <submittedName>
        <fullName evidence="2">Uncharacterized protein</fullName>
    </submittedName>
</protein>
<feature type="region of interest" description="Disordered" evidence="1">
    <location>
        <begin position="1"/>
        <end position="52"/>
    </location>
</feature>
<dbReference type="Proteomes" id="UP000091967">
    <property type="component" value="Unassembled WGS sequence"/>
</dbReference>
<evidence type="ECO:0000313" key="3">
    <source>
        <dbReference type="Proteomes" id="UP000091967"/>
    </source>
</evidence>
<sequence length="102" mass="11342">MEGTKKEKKAEEAPNSVILPPMPTTKSSSPNADEVRTNNETQATGATANTKNQAAVIKNVKRKDPNRAQYWDPNTVFAPKALRHYTWLKQQCTALRRPGGSY</sequence>
<dbReference type="OMA" id="ASHEMDV"/>
<accession>A0A1B8AY33</accession>
<gene>
    <name evidence="2" type="ORF">FPOA_05867</name>
</gene>
<keyword evidence="3" id="KW-1185">Reference proteome</keyword>
<name>A0A1B8AY33_FUSPO</name>
<organism evidence="2 3">
    <name type="scientific">Fusarium poae</name>
    <dbReference type="NCBI Taxonomy" id="36050"/>
    <lineage>
        <taxon>Eukaryota</taxon>
        <taxon>Fungi</taxon>
        <taxon>Dikarya</taxon>
        <taxon>Ascomycota</taxon>
        <taxon>Pezizomycotina</taxon>
        <taxon>Sordariomycetes</taxon>
        <taxon>Hypocreomycetidae</taxon>
        <taxon>Hypocreales</taxon>
        <taxon>Nectriaceae</taxon>
        <taxon>Fusarium</taxon>
    </lineage>
</organism>
<feature type="compositionally biased region" description="Polar residues" evidence="1">
    <location>
        <begin position="38"/>
        <end position="52"/>
    </location>
</feature>
<feature type="compositionally biased region" description="Basic and acidic residues" evidence="1">
    <location>
        <begin position="1"/>
        <end position="12"/>
    </location>
</feature>
<dbReference type="AlphaFoldDB" id="A0A1B8AY33"/>
<reference evidence="2 3" key="1">
    <citation type="submission" date="2016-06" db="EMBL/GenBank/DDBJ databases">
        <title>Living apart together: crosstalk between the core and supernumerary genomes in a fungal plant pathogen.</title>
        <authorList>
            <person name="Vanheule A."/>
            <person name="Audenaert K."/>
            <person name="Warris S."/>
            <person name="Van De Geest H."/>
            <person name="Schijlen E."/>
            <person name="Hofte M."/>
            <person name="De Saeger S."/>
            <person name="Haesaert G."/>
            <person name="Waalwijk C."/>
            <person name="Van Der Lee T."/>
        </authorList>
    </citation>
    <scope>NUCLEOTIDE SEQUENCE [LARGE SCALE GENOMIC DNA]</scope>
    <source>
        <strain evidence="2 3">2516</strain>
    </source>
</reference>
<evidence type="ECO:0000313" key="2">
    <source>
        <dbReference type="EMBL" id="OBS25334.1"/>
    </source>
</evidence>